<proteinExistence type="predicted"/>
<feature type="domain" description="UBE2O-like SH3-B" evidence="1">
    <location>
        <begin position="25"/>
        <end position="93"/>
    </location>
</feature>
<sequence length="208" mass="23811">MWKDGQVEKGIRSNDLIPIQHLDGHEFCPGDFVVDTRSQASQDPGKYGVIQSGDHKGRTCVVKWIKLNMTGDDVEVLGLEEDVSVYDIADHPDFHFRITDIVIRIWDAENDCENESHDYCDQNNRNLRHYHDNYYLVNIPTAWGRAVAPTLQQSTYTSASPSQSTHQMKATALVLTNMQTIFTCNHHSADRKAVFTEKPKMHLEFTYL</sequence>
<reference evidence="2" key="2">
    <citation type="submission" date="2025-09" db="UniProtKB">
        <authorList>
            <consortium name="Ensembl"/>
        </authorList>
    </citation>
    <scope>IDENTIFICATION</scope>
</reference>
<dbReference type="Ensembl" id="ENSPMGT00000001671.1">
    <property type="protein sequence ID" value="ENSPMGP00000001574.1"/>
    <property type="gene ID" value="ENSPMGG00000001406.1"/>
</dbReference>
<dbReference type="STRING" id="409849.ENSPMGP00000001574"/>
<evidence type="ECO:0000259" key="1">
    <source>
        <dbReference type="Pfam" id="PF23043"/>
    </source>
</evidence>
<name>A0A3B3ZAK1_9GOBI</name>
<protein>
    <recommendedName>
        <fullName evidence="1">UBE2O-like SH3-B domain-containing protein</fullName>
    </recommendedName>
</protein>
<organism evidence="2 3">
    <name type="scientific">Periophthalmus magnuspinnatus</name>
    <dbReference type="NCBI Taxonomy" id="409849"/>
    <lineage>
        <taxon>Eukaryota</taxon>
        <taxon>Metazoa</taxon>
        <taxon>Chordata</taxon>
        <taxon>Craniata</taxon>
        <taxon>Vertebrata</taxon>
        <taxon>Euteleostomi</taxon>
        <taxon>Actinopterygii</taxon>
        <taxon>Neopterygii</taxon>
        <taxon>Teleostei</taxon>
        <taxon>Neoteleostei</taxon>
        <taxon>Acanthomorphata</taxon>
        <taxon>Gobiaria</taxon>
        <taxon>Gobiiformes</taxon>
        <taxon>Gobioidei</taxon>
        <taxon>Gobiidae</taxon>
        <taxon>Oxudercinae</taxon>
        <taxon>Periophthalmus</taxon>
    </lineage>
</organism>
<reference evidence="2" key="1">
    <citation type="submission" date="2025-08" db="UniProtKB">
        <authorList>
            <consortium name="Ensembl"/>
        </authorList>
    </citation>
    <scope>IDENTIFICATION</scope>
</reference>
<dbReference type="InterPro" id="IPR057733">
    <property type="entry name" value="UBE2O-like_SH3-B"/>
</dbReference>
<evidence type="ECO:0000313" key="3">
    <source>
        <dbReference type="Proteomes" id="UP000261520"/>
    </source>
</evidence>
<keyword evidence="3" id="KW-1185">Reference proteome</keyword>
<evidence type="ECO:0000313" key="2">
    <source>
        <dbReference type="Ensembl" id="ENSPMGP00000001574.1"/>
    </source>
</evidence>
<dbReference type="Proteomes" id="UP000261520">
    <property type="component" value="Unplaced"/>
</dbReference>
<accession>A0A3B3ZAK1</accession>
<dbReference type="AlphaFoldDB" id="A0A3B3ZAK1"/>
<dbReference type="Pfam" id="PF23043">
    <property type="entry name" value="SH3-B_UBE2O"/>
    <property type="match status" value="1"/>
</dbReference>